<protein>
    <submittedName>
        <fullName evidence="3">Tricarboxylate transport protein TctC</fullName>
    </submittedName>
</protein>
<evidence type="ECO:0000313" key="4">
    <source>
        <dbReference type="Proteomes" id="UP000015347"/>
    </source>
</evidence>
<dbReference type="PANTHER" id="PTHR42928:SF5">
    <property type="entry name" value="BLR1237 PROTEIN"/>
    <property type="match status" value="1"/>
</dbReference>
<dbReference type="PIRSF" id="PIRSF017082">
    <property type="entry name" value="YflP"/>
    <property type="match status" value="1"/>
</dbReference>
<dbReference type="STRING" id="1123237.Salmuc_04916"/>
<gene>
    <name evidence="3" type="ORF">Salmuc_04916</name>
</gene>
<dbReference type="CDD" id="cd07012">
    <property type="entry name" value="PBP2_Bug_TTT"/>
    <property type="match status" value="1"/>
</dbReference>
<dbReference type="eggNOG" id="COG3181">
    <property type="taxonomic scope" value="Bacteria"/>
</dbReference>
<keyword evidence="4" id="KW-1185">Reference proteome</keyword>
<proteinExistence type="inferred from homology"/>
<dbReference type="InterPro" id="IPR005064">
    <property type="entry name" value="BUG"/>
</dbReference>
<dbReference type="Proteomes" id="UP000015347">
    <property type="component" value="Unassembled WGS sequence"/>
</dbReference>
<dbReference type="SUPFAM" id="SSF53850">
    <property type="entry name" value="Periplasmic binding protein-like II"/>
    <property type="match status" value="1"/>
</dbReference>
<evidence type="ECO:0000256" key="2">
    <source>
        <dbReference type="SAM" id="SignalP"/>
    </source>
</evidence>
<dbReference type="InterPro" id="IPR042100">
    <property type="entry name" value="Bug_dom1"/>
</dbReference>
<dbReference type="Gene3D" id="3.40.190.150">
    <property type="entry name" value="Bordetella uptake gene, domain 1"/>
    <property type="match status" value="1"/>
</dbReference>
<name>S9SH92_9RHOB</name>
<accession>S9SH92</accession>
<organism evidence="3 4">
    <name type="scientific">Salipiger mucosus DSM 16094</name>
    <dbReference type="NCBI Taxonomy" id="1123237"/>
    <lineage>
        <taxon>Bacteria</taxon>
        <taxon>Pseudomonadati</taxon>
        <taxon>Pseudomonadota</taxon>
        <taxon>Alphaproteobacteria</taxon>
        <taxon>Rhodobacterales</taxon>
        <taxon>Roseobacteraceae</taxon>
        <taxon>Salipiger</taxon>
    </lineage>
</organism>
<dbReference type="PANTHER" id="PTHR42928">
    <property type="entry name" value="TRICARBOXYLATE-BINDING PROTEIN"/>
    <property type="match status" value="1"/>
</dbReference>
<dbReference type="Gene3D" id="3.40.190.10">
    <property type="entry name" value="Periplasmic binding protein-like II"/>
    <property type="match status" value="1"/>
</dbReference>
<feature type="signal peptide" evidence="2">
    <location>
        <begin position="1"/>
        <end position="26"/>
    </location>
</feature>
<dbReference type="Pfam" id="PF03401">
    <property type="entry name" value="TctC"/>
    <property type="match status" value="1"/>
</dbReference>
<keyword evidence="2" id="KW-0732">Signal</keyword>
<dbReference type="OrthoDB" id="8970543at2"/>
<comment type="similarity">
    <text evidence="1">Belongs to the UPF0065 (bug) family.</text>
</comment>
<sequence>MTIRTGLRSILAGATLAATAAFGAAAQDYPTKDITHIMPWSAGGGTDTVMRTFLQYAEEPLGVGIRTQNVTGAQSGVGTLRLMKARPDGYTIGSLTWDSMITVPYFDLVPGYDTGALSYLATVTLYPTVLAVNADTGWETLDDFIAAANEAPGEIAISNSGIAGIWHLHALDMADALDVELNHVPFPNGSAEQREALLSGENEAASVSYATVASAHEAGDVNILAVMSSERDVNLPDTPTFTELGYDVVWGGMRVLAVPAETSDEIKATLTEGFKAAFDDPEFQEIADKQGMNAFWMGAEETQAYVDKTQERAISMLSKLEEEGVITK</sequence>
<reference evidence="4" key="1">
    <citation type="journal article" date="2014" name="Stand. Genomic Sci.">
        <title>Genome sequence of the exopolysaccharide-producing Salipiger mucosus type strain (DSM 16094(T)), a moderately halophilic member of the Roseobacter clade.</title>
        <authorList>
            <person name="Riedel T."/>
            <person name="Spring S."/>
            <person name="Fiebig A."/>
            <person name="Petersen J."/>
            <person name="Kyrpides N.C."/>
            <person name="Goker M."/>
            <person name="Klenk H.P."/>
        </authorList>
    </citation>
    <scope>NUCLEOTIDE SEQUENCE [LARGE SCALE GENOMIC DNA]</scope>
    <source>
        <strain evidence="4">DSM 16094</strain>
    </source>
</reference>
<dbReference type="AlphaFoldDB" id="S9SH92"/>
<dbReference type="RefSeq" id="WP_020039574.1">
    <property type="nucleotide sequence ID" value="NZ_KE557273.1"/>
</dbReference>
<dbReference type="EMBL" id="APVH01000008">
    <property type="protein sequence ID" value="EPX85644.1"/>
    <property type="molecule type" value="Genomic_DNA"/>
</dbReference>
<evidence type="ECO:0000313" key="3">
    <source>
        <dbReference type="EMBL" id="EPX85644.1"/>
    </source>
</evidence>
<dbReference type="HOGENOM" id="CLU_045683_1_2_5"/>
<evidence type="ECO:0000256" key="1">
    <source>
        <dbReference type="ARBA" id="ARBA00006987"/>
    </source>
</evidence>
<comment type="caution">
    <text evidence="3">The sequence shown here is derived from an EMBL/GenBank/DDBJ whole genome shotgun (WGS) entry which is preliminary data.</text>
</comment>
<feature type="chain" id="PRO_5004556885" evidence="2">
    <location>
        <begin position="27"/>
        <end position="328"/>
    </location>
</feature>